<protein>
    <recommendedName>
        <fullName evidence="6">L1 transposable element RRM domain-containing protein</fullName>
    </recommendedName>
</protein>
<keyword evidence="5" id="KW-1185">Reference proteome</keyword>
<dbReference type="PANTHER" id="PTHR11505">
    <property type="entry name" value="L1 TRANSPOSABLE ELEMENT-RELATED"/>
    <property type="match status" value="1"/>
</dbReference>
<dbReference type="Pfam" id="PF17490">
    <property type="entry name" value="Tnp_22_dsRBD"/>
    <property type="match status" value="1"/>
</dbReference>
<feature type="domain" description="L1 transposable element RRM" evidence="2">
    <location>
        <begin position="183"/>
        <end position="279"/>
    </location>
</feature>
<reference evidence="4" key="2">
    <citation type="submission" date="2025-08" db="UniProtKB">
        <authorList>
            <consortium name="Ensembl"/>
        </authorList>
    </citation>
    <scope>IDENTIFICATION</scope>
</reference>
<dbReference type="Gene3D" id="3.30.250.20">
    <property type="entry name" value="L1 transposable element, C-terminal domain"/>
    <property type="match status" value="1"/>
</dbReference>
<name>K7E5L0_MONDO</name>
<dbReference type="InterPro" id="IPR035300">
    <property type="entry name" value="L1_dsRBD"/>
</dbReference>
<dbReference type="Gene3D" id="3.30.70.1820">
    <property type="entry name" value="L1 transposable element, RRM domain"/>
    <property type="match status" value="1"/>
</dbReference>
<dbReference type="AlphaFoldDB" id="K7E5L0"/>
<dbReference type="FunFam" id="3.30.70.1820:FF:000001">
    <property type="entry name" value="Uncharacterized protein"/>
    <property type="match status" value="1"/>
</dbReference>
<dbReference type="Bgee" id="ENSMODG00000027936">
    <property type="expression patterns" value="Expressed in placenta and 4 other cell types or tissues"/>
</dbReference>
<evidence type="ECO:0000313" key="4">
    <source>
        <dbReference type="Ensembl" id="ENSMODP00000041062.2"/>
    </source>
</evidence>
<sequence length="420" mass="48993">MGSKEGVNLNKQQKQKKETTIDSYYSANGTEGERSANDKPEIPANWIQAVEELKTQLREAEDNWEKNLKIKISHLETEALELKQENSVLKAKIIQLENEAKEMKDEVKRMKDDLQRKSNQKEKDDQKAIDEIQSLRTRVKQLESSDLTRQKDTIKQNKKNEKIEENVKHLIHKTDDLENRSRRDNLRIIGLPEDHDKRKILDIILEEIIQENCPKILEQEGKVEIERIHRSPPVFNPQRTTPRNVIAKLKNNQMKEQILQAAKKKPFRYHGNTVRITQDLSASTLKDRKVRNMIFRKARELSLQPRIKYPSKLTIFLQGKVWSFNTREEFQAFINKRPDLNRKFEVQPQNSRESSKAHCFSDYITVAFGSITITQTLILGLCHLAGPPPHHPFPKEHICGGLAYYYYRTNSSPLCARADL</sequence>
<reference evidence="4 5" key="1">
    <citation type="journal article" date="2007" name="Nature">
        <title>Genome of the marsupial Monodelphis domestica reveals innovation in non-coding sequences.</title>
        <authorList>
            <person name="Mikkelsen T.S."/>
            <person name="Wakefield M.J."/>
            <person name="Aken B."/>
            <person name="Amemiya C.T."/>
            <person name="Chang J.L."/>
            <person name="Duke S."/>
            <person name="Garber M."/>
            <person name="Gentles A.J."/>
            <person name="Goodstadt L."/>
            <person name="Heger A."/>
            <person name="Jurka J."/>
            <person name="Kamal M."/>
            <person name="Mauceli E."/>
            <person name="Searle S.M."/>
            <person name="Sharpe T."/>
            <person name="Baker M.L."/>
            <person name="Batzer M.A."/>
            <person name="Benos P.V."/>
            <person name="Belov K."/>
            <person name="Clamp M."/>
            <person name="Cook A."/>
            <person name="Cuff J."/>
            <person name="Das R."/>
            <person name="Davidow L."/>
            <person name="Deakin J.E."/>
            <person name="Fazzari M.J."/>
            <person name="Glass J.L."/>
            <person name="Grabherr M."/>
            <person name="Greally J.M."/>
            <person name="Gu W."/>
            <person name="Hore T.A."/>
            <person name="Huttley G.A."/>
            <person name="Kleber M."/>
            <person name="Jirtle R.L."/>
            <person name="Koina E."/>
            <person name="Lee J.T."/>
            <person name="Mahony S."/>
            <person name="Marra M.A."/>
            <person name="Miller R.D."/>
            <person name="Nicholls R.D."/>
            <person name="Oda M."/>
            <person name="Papenfuss A.T."/>
            <person name="Parra Z.E."/>
            <person name="Pollock D.D."/>
            <person name="Ray D.A."/>
            <person name="Schein J.E."/>
            <person name="Speed T.P."/>
            <person name="Thompson K."/>
            <person name="VandeBerg J.L."/>
            <person name="Wade C.M."/>
            <person name="Walker J.A."/>
            <person name="Waters P.D."/>
            <person name="Webber C."/>
            <person name="Weidman J.R."/>
            <person name="Xie X."/>
            <person name="Zody M.C."/>
            <person name="Baldwin J."/>
            <person name="Abdouelleil A."/>
            <person name="Abdulkadir J."/>
            <person name="Abebe A."/>
            <person name="Abera B."/>
            <person name="Abreu J."/>
            <person name="Acer S.C."/>
            <person name="Aftuck L."/>
            <person name="Alexander A."/>
            <person name="An P."/>
            <person name="Anderson E."/>
            <person name="Anderson S."/>
            <person name="Arachi H."/>
            <person name="Azer M."/>
            <person name="Bachantsang P."/>
            <person name="Barry A."/>
            <person name="Bayul T."/>
            <person name="Berlin A."/>
            <person name="Bessette D."/>
            <person name="Bloom T."/>
            <person name="Bloom T."/>
            <person name="Boguslavskiy L."/>
            <person name="Bonnet C."/>
            <person name="Boukhgalter B."/>
            <person name="Bourzgui I."/>
            <person name="Brown A."/>
            <person name="Cahill P."/>
            <person name="Channer S."/>
            <person name="Cheshatsang Y."/>
            <person name="Chuda L."/>
            <person name="Citroen M."/>
            <person name="Collymore A."/>
            <person name="Cooke P."/>
            <person name="Costello M."/>
            <person name="D'Aco K."/>
            <person name="Daza R."/>
            <person name="De Haan G."/>
            <person name="DeGray S."/>
            <person name="DeMaso C."/>
            <person name="Dhargay N."/>
            <person name="Dooley K."/>
            <person name="Dooley E."/>
            <person name="Doricent M."/>
            <person name="Dorje P."/>
            <person name="Dorjee K."/>
            <person name="Dupes A."/>
            <person name="Elong R."/>
            <person name="Falk J."/>
            <person name="Farina A."/>
            <person name="Faro S."/>
            <person name="Ferguson D."/>
            <person name="Fisher S."/>
            <person name="Foley C.D."/>
            <person name="Franke A."/>
            <person name="Friedrich D."/>
            <person name="Gadbois L."/>
            <person name="Gearin G."/>
            <person name="Gearin C.R."/>
            <person name="Giannoukos G."/>
            <person name="Goode T."/>
            <person name="Graham J."/>
            <person name="Grandbois E."/>
            <person name="Grewal S."/>
            <person name="Gyaltsen K."/>
            <person name="Hafez N."/>
            <person name="Hagos B."/>
            <person name="Hall J."/>
            <person name="Henson C."/>
            <person name="Hollinger A."/>
            <person name="Honan T."/>
            <person name="Huard M.D."/>
            <person name="Hughes L."/>
            <person name="Hurhula B."/>
            <person name="Husby M.E."/>
            <person name="Kamat A."/>
            <person name="Kanga B."/>
            <person name="Kashin S."/>
            <person name="Khazanovich D."/>
            <person name="Kisner P."/>
            <person name="Lance K."/>
            <person name="Lara M."/>
            <person name="Lee W."/>
            <person name="Lennon N."/>
            <person name="Letendre F."/>
            <person name="LeVine R."/>
            <person name="Lipovsky A."/>
            <person name="Liu X."/>
            <person name="Liu J."/>
            <person name="Liu S."/>
            <person name="Lokyitsang T."/>
            <person name="Lokyitsang Y."/>
            <person name="Lubonja R."/>
            <person name="Lui A."/>
            <person name="MacDonald P."/>
            <person name="Magnisalis V."/>
            <person name="Maru K."/>
            <person name="Matthews C."/>
            <person name="McCusker W."/>
            <person name="McDonough S."/>
            <person name="Mehta T."/>
            <person name="Meldrim J."/>
            <person name="Meneus L."/>
            <person name="Mihai O."/>
            <person name="Mihalev A."/>
            <person name="Mihova T."/>
            <person name="Mittelman R."/>
            <person name="Mlenga V."/>
            <person name="Montmayeur A."/>
            <person name="Mulrain L."/>
            <person name="Navidi A."/>
            <person name="Naylor J."/>
            <person name="Negash T."/>
            <person name="Nguyen T."/>
            <person name="Nguyen N."/>
            <person name="Nicol R."/>
            <person name="Norbu C."/>
            <person name="Norbu N."/>
            <person name="Novod N."/>
            <person name="O'Neill B."/>
            <person name="Osman S."/>
            <person name="Markiewicz E."/>
            <person name="Oyono O.L."/>
            <person name="Patti C."/>
            <person name="Phunkhang P."/>
            <person name="Pierre F."/>
            <person name="Priest M."/>
            <person name="Raghuraman S."/>
            <person name="Rege F."/>
            <person name="Reyes R."/>
            <person name="Rise C."/>
            <person name="Rogov P."/>
            <person name="Ross K."/>
            <person name="Ryan E."/>
            <person name="Settipalli S."/>
            <person name="Shea T."/>
            <person name="Sherpa N."/>
            <person name="Shi L."/>
            <person name="Shih D."/>
            <person name="Sparrow T."/>
            <person name="Spaulding J."/>
            <person name="Stalker J."/>
            <person name="Stange-Thomann N."/>
            <person name="Stavropoulos S."/>
            <person name="Stone C."/>
            <person name="Strader C."/>
            <person name="Tesfaye S."/>
            <person name="Thomson T."/>
            <person name="Thoulutsang Y."/>
            <person name="Thoulutsang D."/>
            <person name="Topham K."/>
            <person name="Topping I."/>
            <person name="Tsamla T."/>
            <person name="Vassiliev H."/>
            <person name="Vo A."/>
            <person name="Wangchuk T."/>
            <person name="Wangdi T."/>
            <person name="Weiand M."/>
            <person name="Wilkinson J."/>
            <person name="Wilson A."/>
            <person name="Yadav S."/>
            <person name="Young G."/>
            <person name="Yu Q."/>
            <person name="Zembek L."/>
            <person name="Zhong D."/>
            <person name="Zimmer A."/>
            <person name="Zwirko Z."/>
            <person name="Jaffe D.B."/>
            <person name="Alvarez P."/>
            <person name="Brockman W."/>
            <person name="Butler J."/>
            <person name="Chin C."/>
            <person name="Gnerre S."/>
            <person name="MacCallum I."/>
            <person name="Graves J.A."/>
            <person name="Ponting C.P."/>
            <person name="Breen M."/>
            <person name="Samollow P.B."/>
            <person name="Lander E.S."/>
            <person name="Lindblad-Toh K."/>
        </authorList>
    </citation>
    <scope>NUCLEOTIDE SEQUENCE [LARGE SCALE GENOMIC DNA]</scope>
</reference>
<evidence type="ECO:0000256" key="1">
    <source>
        <dbReference type="SAM" id="MobiDB-lite"/>
    </source>
</evidence>
<dbReference type="InterPro" id="IPR042566">
    <property type="entry name" value="L1_C"/>
</dbReference>
<dbReference type="OMA" id="FRIDSEC"/>
<dbReference type="InterPro" id="IPR004244">
    <property type="entry name" value="Transposase_22"/>
</dbReference>
<dbReference type="InterPro" id="IPR043636">
    <property type="entry name" value="L1_RRM_dom"/>
</dbReference>
<dbReference type="Ensembl" id="ENSMODT00000044172.2">
    <property type="protein sequence ID" value="ENSMODP00000041062.2"/>
    <property type="gene ID" value="ENSMODG00000027936.2"/>
</dbReference>
<proteinExistence type="predicted"/>
<dbReference type="GO" id="GO:0003727">
    <property type="term" value="F:single-stranded RNA binding"/>
    <property type="evidence" value="ECO:0000318"/>
    <property type="project" value="GO_Central"/>
</dbReference>
<accession>K7E5L0</accession>
<dbReference type="InParanoid" id="K7E5L0"/>
<feature type="region of interest" description="Disordered" evidence="1">
    <location>
        <begin position="105"/>
        <end position="127"/>
    </location>
</feature>
<organism evidence="4 5">
    <name type="scientific">Monodelphis domestica</name>
    <name type="common">Gray short-tailed opossum</name>
    <dbReference type="NCBI Taxonomy" id="13616"/>
    <lineage>
        <taxon>Eukaryota</taxon>
        <taxon>Metazoa</taxon>
        <taxon>Chordata</taxon>
        <taxon>Craniata</taxon>
        <taxon>Vertebrata</taxon>
        <taxon>Euteleostomi</taxon>
        <taxon>Mammalia</taxon>
        <taxon>Metatheria</taxon>
        <taxon>Didelphimorphia</taxon>
        <taxon>Didelphidae</taxon>
        <taxon>Monodelphis</taxon>
    </lineage>
</organism>
<dbReference type="FunFam" id="3.30.250.20:FF:000003">
    <property type="entry name" value="Uncharacterized protein"/>
    <property type="match status" value="1"/>
</dbReference>
<dbReference type="GO" id="GO:0032197">
    <property type="term" value="P:retrotransposition"/>
    <property type="evidence" value="ECO:0000318"/>
    <property type="project" value="GO_Central"/>
</dbReference>
<dbReference type="Proteomes" id="UP000002280">
    <property type="component" value="Chromosome 8"/>
</dbReference>
<evidence type="ECO:0000313" key="5">
    <source>
        <dbReference type="Proteomes" id="UP000002280"/>
    </source>
</evidence>
<feature type="compositionally biased region" description="Basic and acidic residues" evidence="1">
    <location>
        <begin position="31"/>
        <end position="41"/>
    </location>
</feature>
<dbReference type="GO" id="GO:1990904">
    <property type="term" value="C:ribonucleoprotein complex"/>
    <property type="evidence" value="ECO:0000318"/>
    <property type="project" value="GO_Central"/>
</dbReference>
<evidence type="ECO:0000259" key="2">
    <source>
        <dbReference type="Pfam" id="PF02994"/>
    </source>
</evidence>
<dbReference type="HOGENOM" id="CLU_062834_0_2_1"/>
<dbReference type="GeneTree" id="ENSGT01050000244818"/>
<reference evidence="4" key="3">
    <citation type="submission" date="2025-09" db="UniProtKB">
        <authorList>
            <consortium name="Ensembl"/>
        </authorList>
    </citation>
    <scope>IDENTIFICATION</scope>
</reference>
<feature type="region of interest" description="Disordered" evidence="1">
    <location>
        <begin position="1"/>
        <end position="42"/>
    </location>
</feature>
<evidence type="ECO:0000259" key="3">
    <source>
        <dbReference type="Pfam" id="PF17490"/>
    </source>
</evidence>
<dbReference type="eggNOG" id="ENOG502SVFY">
    <property type="taxonomic scope" value="Eukaryota"/>
</dbReference>
<feature type="domain" description="L1 transposable element dsRBD-like" evidence="3">
    <location>
        <begin position="282"/>
        <end position="341"/>
    </location>
</feature>
<evidence type="ECO:0008006" key="6">
    <source>
        <dbReference type="Google" id="ProtNLM"/>
    </source>
</evidence>
<dbReference type="Pfam" id="PF02994">
    <property type="entry name" value="Transposase_22"/>
    <property type="match status" value="1"/>
</dbReference>